<feature type="transmembrane region" description="Helical" evidence="2">
    <location>
        <begin position="230"/>
        <end position="254"/>
    </location>
</feature>
<feature type="domain" description="RCK N-terminal" evidence="3">
    <location>
        <begin position="271"/>
        <end position="395"/>
    </location>
</feature>
<dbReference type="Pfam" id="PF07885">
    <property type="entry name" value="Ion_trans_2"/>
    <property type="match status" value="1"/>
</dbReference>
<evidence type="ECO:0000259" key="3">
    <source>
        <dbReference type="PROSITE" id="PS51201"/>
    </source>
</evidence>
<evidence type="ECO:0000313" key="4">
    <source>
        <dbReference type="EMBL" id="CAA9288388.1"/>
    </source>
</evidence>
<name>A0A6J4JV39_9BACT</name>
<accession>A0A6J4JV39</accession>
<keyword evidence="2" id="KW-1133">Transmembrane helix</keyword>
<feature type="transmembrane region" description="Helical" evidence="2">
    <location>
        <begin position="199"/>
        <end position="218"/>
    </location>
</feature>
<protein>
    <recommendedName>
        <fullName evidence="3">RCK N-terminal domain-containing protein</fullName>
    </recommendedName>
</protein>
<dbReference type="InterPro" id="IPR050721">
    <property type="entry name" value="Trk_Ktr_HKT_K-transport"/>
</dbReference>
<dbReference type="PROSITE" id="PS51201">
    <property type="entry name" value="RCK_N"/>
    <property type="match status" value="2"/>
</dbReference>
<dbReference type="SUPFAM" id="SSF81324">
    <property type="entry name" value="Voltage-gated potassium channels"/>
    <property type="match status" value="1"/>
</dbReference>
<feature type="transmembrane region" description="Helical" evidence="2">
    <location>
        <begin position="175"/>
        <end position="192"/>
    </location>
</feature>
<dbReference type="GO" id="GO:0006813">
    <property type="term" value="P:potassium ion transport"/>
    <property type="evidence" value="ECO:0007669"/>
    <property type="project" value="InterPro"/>
</dbReference>
<dbReference type="SUPFAM" id="SSF51735">
    <property type="entry name" value="NAD(P)-binding Rossmann-fold domains"/>
    <property type="match status" value="2"/>
</dbReference>
<reference evidence="4" key="1">
    <citation type="submission" date="2020-02" db="EMBL/GenBank/DDBJ databases">
        <authorList>
            <person name="Meier V. D."/>
        </authorList>
    </citation>
    <scope>NUCLEOTIDE SEQUENCE</scope>
    <source>
        <strain evidence="4">AVDCRST_MAG63</strain>
    </source>
</reference>
<dbReference type="Gene3D" id="1.10.287.70">
    <property type="match status" value="1"/>
</dbReference>
<dbReference type="InterPro" id="IPR003148">
    <property type="entry name" value="RCK_N"/>
</dbReference>
<organism evidence="4">
    <name type="scientific">uncultured Armatimonadetes bacterium</name>
    <dbReference type="NCBI Taxonomy" id="157466"/>
    <lineage>
        <taxon>Bacteria</taxon>
        <taxon>Bacillati</taxon>
        <taxon>Armatimonadota</taxon>
        <taxon>environmental samples</taxon>
    </lineage>
</organism>
<sequence length="413" mass="45126">MPEPFAREGHFVVCGLGRFGLLIIELLRAKNLPVLVVTDTHTRADRKKRAEELGATLQEGDFRFPDVLEAACVTRARAVLLAASGESENLETALDIRRSAPRVRIVMRLASDKLAERLRSDFAIDAVLSPSVLAAREITRVALDLPPPELRPGAGGRPAKRFPRPWNVLRPEPRLMVGFLVVMFLAGVAIFRQYKGLSIVDAIYFTATIMTTVGFGDYDLQYDPAWMKLFGSLLMFSGISLIAVLSSFLTNFFLSGSAAQRRAERIARGLRDHVIVCGIGSVGYEVVQDLLERKARIVIVDKTPDDVYLSDLGGRVPVIIGDATHPPTLVRAGIDRARALVAATSDDAINLEMGLVAQSVVEERRPGRPPRLILRCFDPDLATRIHAISDAYTLLSAAEIAAPIFVAHAVGTD</sequence>
<evidence type="ECO:0000256" key="2">
    <source>
        <dbReference type="SAM" id="Phobius"/>
    </source>
</evidence>
<evidence type="ECO:0000256" key="1">
    <source>
        <dbReference type="ARBA" id="ARBA00004651"/>
    </source>
</evidence>
<dbReference type="GO" id="GO:0005886">
    <property type="term" value="C:plasma membrane"/>
    <property type="evidence" value="ECO:0007669"/>
    <property type="project" value="UniProtKB-SubCell"/>
</dbReference>
<dbReference type="PANTHER" id="PTHR43833:SF11">
    <property type="entry name" value="VOLTAGE-GATED POTASSIUM CHANNEL KCH"/>
    <property type="match status" value="1"/>
</dbReference>
<dbReference type="EMBL" id="CADCTO010000573">
    <property type="protein sequence ID" value="CAA9288388.1"/>
    <property type="molecule type" value="Genomic_DNA"/>
</dbReference>
<proteinExistence type="predicted"/>
<keyword evidence="2" id="KW-0472">Membrane</keyword>
<dbReference type="AlphaFoldDB" id="A0A6J4JV39"/>
<dbReference type="Gene3D" id="3.40.50.720">
    <property type="entry name" value="NAD(P)-binding Rossmann-like Domain"/>
    <property type="match status" value="2"/>
</dbReference>
<dbReference type="InterPro" id="IPR013099">
    <property type="entry name" value="K_chnl_dom"/>
</dbReference>
<keyword evidence="2" id="KW-0812">Transmembrane</keyword>
<comment type="subcellular location">
    <subcellularLocation>
        <location evidence="1">Cell membrane</location>
        <topology evidence="1">Multi-pass membrane protein</topology>
    </subcellularLocation>
</comment>
<feature type="domain" description="RCK N-terminal" evidence="3">
    <location>
        <begin position="8"/>
        <end position="128"/>
    </location>
</feature>
<gene>
    <name evidence="4" type="ORF">AVDCRST_MAG63-4145</name>
</gene>
<dbReference type="PANTHER" id="PTHR43833">
    <property type="entry name" value="POTASSIUM CHANNEL PROTEIN 2-RELATED-RELATED"/>
    <property type="match status" value="1"/>
</dbReference>
<dbReference type="InterPro" id="IPR036291">
    <property type="entry name" value="NAD(P)-bd_dom_sf"/>
</dbReference>
<dbReference type="Pfam" id="PF02254">
    <property type="entry name" value="TrkA_N"/>
    <property type="match status" value="2"/>
</dbReference>